<dbReference type="PANTHER" id="PTHR35015:SF3">
    <property type="entry name" value="DELTA AND OSM-11-LIKE"/>
    <property type="match status" value="1"/>
</dbReference>
<dbReference type="GO" id="GO:0005112">
    <property type="term" value="F:Notch binding"/>
    <property type="evidence" value="ECO:0007669"/>
    <property type="project" value="TreeGrafter"/>
</dbReference>
<feature type="region of interest" description="Disordered" evidence="1">
    <location>
        <begin position="177"/>
        <end position="198"/>
    </location>
</feature>
<feature type="region of interest" description="Disordered" evidence="1">
    <location>
        <begin position="402"/>
        <end position="424"/>
    </location>
</feature>
<comment type="caution">
    <text evidence="2">The sequence shown here is derived from an EMBL/GenBank/DDBJ whole genome shotgun (WGS) entry which is preliminary data.</text>
</comment>
<keyword evidence="3" id="KW-1185">Reference proteome</keyword>
<protein>
    <submittedName>
        <fullName evidence="2">Uncharacterized protein</fullName>
    </submittedName>
</protein>
<dbReference type="GO" id="GO:0045747">
    <property type="term" value="P:positive regulation of Notch signaling pathway"/>
    <property type="evidence" value="ECO:0007669"/>
    <property type="project" value="TreeGrafter"/>
</dbReference>
<feature type="compositionally biased region" description="Basic and acidic residues" evidence="1">
    <location>
        <begin position="402"/>
        <end position="414"/>
    </location>
</feature>
<evidence type="ECO:0000256" key="1">
    <source>
        <dbReference type="SAM" id="MobiDB-lite"/>
    </source>
</evidence>
<dbReference type="PANTHER" id="PTHR35015">
    <property type="entry name" value="PROTEIN CBR-OSM-7-RELATED"/>
    <property type="match status" value="1"/>
</dbReference>
<proteinExistence type="predicted"/>
<evidence type="ECO:0000313" key="3">
    <source>
        <dbReference type="Proteomes" id="UP000230233"/>
    </source>
</evidence>
<feature type="region of interest" description="Disordered" evidence="1">
    <location>
        <begin position="17"/>
        <end position="36"/>
    </location>
</feature>
<dbReference type="Proteomes" id="UP000230233">
    <property type="component" value="Unassembled WGS sequence"/>
</dbReference>
<accession>A0A2G5SGZ5</accession>
<organism evidence="2 3">
    <name type="scientific">Caenorhabditis nigoni</name>
    <dbReference type="NCBI Taxonomy" id="1611254"/>
    <lineage>
        <taxon>Eukaryota</taxon>
        <taxon>Metazoa</taxon>
        <taxon>Ecdysozoa</taxon>
        <taxon>Nematoda</taxon>
        <taxon>Chromadorea</taxon>
        <taxon>Rhabditida</taxon>
        <taxon>Rhabditina</taxon>
        <taxon>Rhabditomorpha</taxon>
        <taxon>Rhabditoidea</taxon>
        <taxon>Rhabditidae</taxon>
        <taxon>Peloderinae</taxon>
        <taxon>Caenorhabditis</taxon>
    </lineage>
</organism>
<dbReference type="EMBL" id="PDUG01000008">
    <property type="protein sequence ID" value="PIC14173.1"/>
    <property type="molecule type" value="Genomic_DNA"/>
</dbReference>
<dbReference type="OrthoDB" id="5816579at2759"/>
<dbReference type="InterPro" id="IPR053124">
    <property type="entry name" value="Notch_signaling_modulators"/>
</dbReference>
<dbReference type="GO" id="GO:0005615">
    <property type="term" value="C:extracellular space"/>
    <property type="evidence" value="ECO:0007669"/>
    <property type="project" value="TreeGrafter"/>
</dbReference>
<name>A0A2G5SGZ5_9PELO</name>
<feature type="compositionally biased region" description="Basic and acidic residues" evidence="1">
    <location>
        <begin position="453"/>
        <end position="473"/>
    </location>
</feature>
<gene>
    <name evidence="2" type="primary">Cni-dos-3</name>
    <name evidence="2" type="ORF">B9Z55_027171</name>
</gene>
<evidence type="ECO:0000313" key="2">
    <source>
        <dbReference type="EMBL" id="PIC14173.1"/>
    </source>
</evidence>
<reference evidence="3" key="1">
    <citation type="submission" date="2017-10" db="EMBL/GenBank/DDBJ databases">
        <title>Rapid genome shrinkage in a self-fertile nematode reveals novel sperm competition proteins.</title>
        <authorList>
            <person name="Yin D."/>
            <person name="Schwarz E.M."/>
            <person name="Thomas C.G."/>
            <person name="Felde R.L."/>
            <person name="Korf I.F."/>
            <person name="Cutter A.D."/>
            <person name="Schartner C.M."/>
            <person name="Ralston E.J."/>
            <person name="Meyer B.J."/>
            <person name="Haag E.S."/>
        </authorList>
    </citation>
    <scope>NUCLEOTIDE SEQUENCE [LARGE SCALE GENOMIC DNA]</scope>
    <source>
        <strain evidence="3">JU1422</strain>
    </source>
</reference>
<feature type="region of interest" description="Disordered" evidence="1">
    <location>
        <begin position="507"/>
        <end position="530"/>
    </location>
</feature>
<feature type="region of interest" description="Disordered" evidence="1">
    <location>
        <begin position="453"/>
        <end position="480"/>
    </location>
</feature>
<sequence>MKNCNVAGKVQKITESGKPEEVFPTPSPLFTTSTSKPKLNYCDGNSEKYKRECEKEGFQPEDFCKKYRELCGTLEKVDADTTTRSVVDDDADSLETPAEFEEHQKNLTLSEKVAQENEESVVEAQGAGTDEVTAYCTNYIENYNFYCVGDMVPEHKKFCDSYKRNCPDRVSLKQSGSFLGNDRDSETSESTSSSSSEDKTYLYKGTKKEYCEKFSVNYEYYCKGTIENAEIFTKFCPSYKKACVTNKKPSNPFSPSKGQTPVSSGGTSDFPDVEHPQCKCDYDYPAVQKFCNPPPLPMFLNTCRLWYYGCPKYEQYHYASQFIYSKAEKGKVLEGPKTQTTFQLLAPSGETLPYKPARFRRDTVDMVLWPMENSTDAVGYSEDEENMVEKWDNFQKIQDFEKSKNSSEALEDKNQNSVGNHITDHEDVDKMIKLKNGTMVHLVAAPKLPQHIKAKDQVIKDPSTDTKPPELPRSKKTTGGEAVPVYSDSVFSNALAQYNTLTDSRGILHRPRSRSPFTKPGLWEPNPDDPHNRDHANKYYYHPYSVGVDWLQGQLTWGAHFAVPAAGVGGTDGFSAVHFPSLGTFLNIPDDYD</sequence>
<dbReference type="AlphaFoldDB" id="A0A2G5SGZ5"/>